<evidence type="ECO:0000313" key="2">
    <source>
        <dbReference type="Proteomes" id="UP001476247"/>
    </source>
</evidence>
<name>A0ABP9Y335_9FUNG</name>
<evidence type="ECO:0000313" key="1">
    <source>
        <dbReference type="EMBL" id="GAA5801392.1"/>
    </source>
</evidence>
<accession>A0ABP9Y335</accession>
<reference evidence="1 2" key="1">
    <citation type="submission" date="2024-04" db="EMBL/GenBank/DDBJ databases">
        <title>genome sequences of Mucor flavus KT1a and Helicostylum pulchrum KT1b strains isolation_sourced from the surface of a dry-aged beef.</title>
        <authorList>
            <person name="Toyotome T."/>
            <person name="Hosono M."/>
            <person name="Torimaru M."/>
            <person name="Fukuda K."/>
            <person name="Mikami N."/>
        </authorList>
    </citation>
    <scope>NUCLEOTIDE SEQUENCE [LARGE SCALE GENOMIC DNA]</scope>
    <source>
        <strain evidence="1 2">KT1b</strain>
    </source>
</reference>
<proteinExistence type="predicted"/>
<dbReference type="Proteomes" id="UP001476247">
    <property type="component" value="Unassembled WGS sequence"/>
</dbReference>
<organism evidence="1 2">
    <name type="scientific">Helicostylum pulchrum</name>
    <dbReference type="NCBI Taxonomy" id="562976"/>
    <lineage>
        <taxon>Eukaryota</taxon>
        <taxon>Fungi</taxon>
        <taxon>Fungi incertae sedis</taxon>
        <taxon>Mucoromycota</taxon>
        <taxon>Mucoromycotina</taxon>
        <taxon>Mucoromycetes</taxon>
        <taxon>Mucorales</taxon>
        <taxon>Mucorineae</taxon>
        <taxon>Mucoraceae</taxon>
        <taxon>Helicostylum</taxon>
    </lineage>
</organism>
<dbReference type="EMBL" id="BAABUJ010000018">
    <property type="protein sequence ID" value="GAA5801392.1"/>
    <property type="molecule type" value="Genomic_DNA"/>
</dbReference>
<sequence length="97" mass="10716">MSYSAKGLHLPEIKNMLEGAGEYLVIKLDIGEGEAKRLMKDVDGVSATLFGYRERSASDLNIENAAKFFFLSLSISVIRMIIKTALGLFKSPLSQLF</sequence>
<protein>
    <submittedName>
        <fullName evidence="1">Uncharacterized protein</fullName>
    </submittedName>
</protein>
<keyword evidence="2" id="KW-1185">Reference proteome</keyword>
<comment type="caution">
    <text evidence="1">The sequence shown here is derived from an EMBL/GenBank/DDBJ whole genome shotgun (WGS) entry which is preliminary data.</text>
</comment>
<gene>
    <name evidence="1" type="ORF">HPULCUR_006838</name>
</gene>